<keyword evidence="3" id="KW-1185">Reference proteome</keyword>
<evidence type="ECO:0000313" key="3">
    <source>
        <dbReference type="Proteomes" id="UP000199564"/>
    </source>
</evidence>
<gene>
    <name evidence="2" type="ORF">SAMN04488519_10591</name>
</gene>
<dbReference type="STRING" id="226506.SAMN04488519_10591"/>
<dbReference type="Gene3D" id="2.40.160.20">
    <property type="match status" value="1"/>
</dbReference>
<dbReference type="InterPro" id="IPR011250">
    <property type="entry name" value="OMP/PagP_B-barrel"/>
</dbReference>
<keyword evidence="1" id="KW-0732">Signal</keyword>
<proteinExistence type="predicted"/>
<name>A0A1I5FWX5_9BACT</name>
<dbReference type="EMBL" id="FOVW01000005">
    <property type="protein sequence ID" value="SFO28290.1"/>
    <property type="molecule type" value="Genomic_DNA"/>
</dbReference>
<organism evidence="2 3">
    <name type="scientific">Algoriphagus ornithinivorans</name>
    <dbReference type="NCBI Taxonomy" id="226506"/>
    <lineage>
        <taxon>Bacteria</taxon>
        <taxon>Pseudomonadati</taxon>
        <taxon>Bacteroidota</taxon>
        <taxon>Cytophagia</taxon>
        <taxon>Cytophagales</taxon>
        <taxon>Cyclobacteriaceae</taxon>
        <taxon>Algoriphagus</taxon>
    </lineage>
</organism>
<sequence>MKNLFLFFSLFFGYFMAIAQTEKGSVFLSGQLNISSHSIENNNTTSKSNNFSFRPSTGLFISDNWLLGVQTNLSSSRIKDSFNSSREIQTQSNQVLIGPFVRRYFPIEEKLAFFGGLNAAYGNSRSKRDQNTAGVLELFSKGTNFFTHIDVGLTYFPKKWLGIELSAQPLSYAYLIEESVQNNSSTSSNIFSFDLNTSSIFLGINFFLNKK</sequence>
<feature type="chain" id="PRO_5011785340" evidence="1">
    <location>
        <begin position="20"/>
        <end position="211"/>
    </location>
</feature>
<feature type="signal peptide" evidence="1">
    <location>
        <begin position="1"/>
        <end position="19"/>
    </location>
</feature>
<accession>A0A1I5FWX5</accession>
<protein>
    <submittedName>
        <fullName evidence="2">Outer membrane protein beta-barrel domain-containing protein</fullName>
    </submittedName>
</protein>
<evidence type="ECO:0000256" key="1">
    <source>
        <dbReference type="SAM" id="SignalP"/>
    </source>
</evidence>
<dbReference type="Proteomes" id="UP000199564">
    <property type="component" value="Unassembled WGS sequence"/>
</dbReference>
<reference evidence="3" key="1">
    <citation type="submission" date="2016-10" db="EMBL/GenBank/DDBJ databases">
        <authorList>
            <person name="Varghese N."/>
            <person name="Submissions S."/>
        </authorList>
    </citation>
    <scope>NUCLEOTIDE SEQUENCE [LARGE SCALE GENOMIC DNA]</scope>
    <source>
        <strain evidence="3">DSM 15282</strain>
    </source>
</reference>
<dbReference type="SUPFAM" id="SSF56925">
    <property type="entry name" value="OMPA-like"/>
    <property type="match status" value="1"/>
</dbReference>
<dbReference type="AlphaFoldDB" id="A0A1I5FWX5"/>
<dbReference type="RefSeq" id="WP_091653289.1">
    <property type="nucleotide sequence ID" value="NZ_FOVW01000005.1"/>
</dbReference>
<evidence type="ECO:0000313" key="2">
    <source>
        <dbReference type="EMBL" id="SFO28290.1"/>
    </source>
</evidence>